<dbReference type="Pfam" id="PF09972">
    <property type="entry name" value="DUF2207"/>
    <property type="match status" value="1"/>
</dbReference>
<dbReference type="InterPro" id="IPR018702">
    <property type="entry name" value="DUF2207"/>
</dbReference>
<reference evidence="4" key="1">
    <citation type="submission" date="2023-07" db="EMBL/GenBank/DDBJ databases">
        <title>Genome sequencing of Purple Non-Sulfur Bacteria from various extreme environments.</title>
        <authorList>
            <person name="Mayer M."/>
        </authorList>
    </citation>
    <scope>NUCLEOTIDE SEQUENCE [LARGE SCALE GENOMIC DNA]</scope>
    <source>
        <strain evidence="4">DSM 17935</strain>
    </source>
</reference>
<comment type="caution">
    <text evidence="3">The sequence shown here is derived from an EMBL/GenBank/DDBJ whole genome shotgun (WGS) entry which is preliminary data.</text>
</comment>
<dbReference type="Proteomes" id="UP001209755">
    <property type="component" value="Unassembled WGS sequence"/>
</dbReference>
<feature type="signal peptide" evidence="1">
    <location>
        <begin position="1"/>
        <end position="22"/>
    </location>
</feature>
<keyword evidence="4" id="KW-1185">Reference proteome</keyword>
<evidence type="ECO:0000256" key="1">
    <source>
        <dbReference type="SAM" id="SignalP"/>
    </source>
</evidence>
<dbReference type="RefSeq" id="WP_264601874.1">
    <property type="nucleotide sequence ID" value="NZ_JAOQNS010000006.1"/>
</dbReference>
<evidence type="ECO:0000259" key="2">
    <source>
        <dbReference type="Pfam" id="PF09972"/>
    </source>
</evidence>
<evidence type="ECO:0000313" key="4">
    <source>
        <dbReference type="Proteomes" id="UP001209755"/>
    </source>
</evidence>
<feature type="chain" id="PRO_5047176046" description="DUF2207 domain-containing protein" evidence="1">
    <location>
        <begin position="23"/>
        <end position="255"/>
    </location>
</feature>
<evidence type="ECO:0000313" key="3">
    <source>
        <dbReference type="EMBL" id="MCW2308261.1"/>
    </source>
</evidence>
<dbReference type="EMBL" id="JAOQNS010000006">
    <property type="protein sequence ID" value="MCW2308261.1"/>
    <property type="molecule type" value="Genomic_DNA"/>
</dbReference>
<feature type="domain" description="DUF2207" evidence="2">
    <location>
        <begin position="25"/>
        <end position="222"/>
    </location>
</feature>
<organism evidence="3 4">
    <name type="scientific">Rhodobium gokarnense</name>
    <dbReference type="NCBI Taxonomy" id="364296"/>
    <lineage>
        <taxon>Bacteria</taxon>
        <taxon>Pseudomonadati</taxon>
        <taxon>Pseudomonadota</taxon>
        <taxon>Alphaproteobacteria</taxon>
        <taxon>Hyphomicrobiales</taxon>
        <taxon>Rhodobiaceae</taxon>
        <taxon>Rhodobium</taxon>
    </lineage>
</organism>
<gene>
    <name evidence="3" type="ORF">M2319_002600</name>
</gene>
<accession>A0ABT3HCW7</accession>
<proteinExistence type="predicted"/>
<sequence length="255" mass="28431">MIRHLLALCVISLLFAAGAAMAEEEILSFDSDIVLSEDGTLDVTDTIRVRSEGYKMTKGVFYEPPYVYMYREFQVEYKDSDVARPTVGLDILEIRKDGDAITYQARQEGLNIFISSRNIFPELGVHTYEFRYRTRAHILCRADQELLYWKVVSNNWDFPILKIRAGITLPAGVAARLPETLAGLVESKGIEGRIARGGPNTIAFKTRRTLPPGEAFAVRIAFEKGTFADCADRHAMRGGESIDGSNSVVGKQGEK</sequence>
<protein>
    <recommendedName>
        <fullName evidence="2">DUF2207 domain-containing protein</fullName>
    </recommendedName>
</protein>
<name>A0ABT3HCW7_9HYPH</name>
<keyword evidence="1" id="KW-0732">Signal</keyword>